<protein>
    <recommendedName>
        <fullName evidence="12">Extracellular superoxide dismutase [Cu-Zn]</fullName>
        <ecNumber evidence="4">1.15.1.1</ecNumber>
    </recommendedName>
    <alternativeName>
        <fullName evidence="11">Superoxide dismutase copper chaperone</fullName>
    </alternativeName>
</protein>
<dbReference type="PRINTS" id="PR00068">
    <property type="entry name" value="CUZNDISMTASE"/>
</dbReference>
<reference evidence="16" key="3">
    <citation type="submission" date="2014-09" db="EMBL/GenBank/DDBJ databases">
        <authorList>
            <person name="Magalhaes I.L.F."/>
            <person name="Oliveira U."/>
            <person name="Santos F.R."/>
            <person name="Vidigal T.H.D.A."/>
            <person name="Brescovit A.D."/>
            <person name="Santos A.J."/>
        </authorList>
    </citation>
    <scope>NUCLEOTIDE SEQUENCE</scope>
</reference>
<dbReference type="AlphaFoldDB" id="A0A0A9WBK0"/>
<feature type="domain" description="HMA" evidence="14">
    <location>
        <begin position="2"/>
        <end position="65"/>
    </location>
</feature>
<dbReference type="InterPro" id="IPR001424">
    <property type="entry name" value="SOD_Cu_Zn_dom"/>
</dbReference>
<evidence type="ECO:0000256" key="13">
    <source>
        <dbReference type="SAM" id="MobiDB-lite"/>
    </source>
</evidence>
<dbReference type="EMBL" id="GDHC01008675">
    <property type="protein sequence ID" value="JAQ09954.1"/>
    <property type="molecule type" value="Transcribed_RNA"/>
</dbReference>
<evidence type="ECO:0000313" key="17">
    <source>
        <dbReference type="EMBL" id="JAQ09954.1"/>
    </source>
</evidence>
<organism evidence="15">
    <name type="scientific">Lygus hesperus</name>
    <name type="common">Western plant bug</name>
    <dbReference type="NCBI Taxonomy" id="30085"/>
    <lineage>
        <taxon>Eukaryota</taxon>
        <taxon>Metazoa</taxon>
        <taxon>Ecdysozoa</taxon>
        <taxon>Arthropoda</taxon>
        <taxon>Hexapoda</taxon>
        <taxon>Insecta</taxon>
        <taxon>Pterygota</taxon>
        <taxon>Neoptera</taxon>
        <taxon>Paraneoptera</taxon>
        <taxon>Hemiptera</taxon>
        <taxon>Heteroptera</taxon>
        <taxon>Panheteroptera</taxon>
        <taxon>Cimicomorpha</taxon>
        <taxon>Miridae</taxon>
        <taxon>Mirini</taxon>
        <taxon>Lygus</taxon>
    </lineage>
</organism>
<evidence type="ECO:0000256" key="11">
    <source>
        <dbReference type="ARBA" id="ARBA00032899"/>
    </source>
</evidence>
<dbReference type="InterPro" id="IPR024134">
    <property type="entry name" value="SOD_Cu/Zn_/chaperone"/>
</dbReference>
<keyword evidence="5" id="KW-0479">Metal-binding</keyword>
<dbReference type="SUPFAM" id="SSF49329">
    <property type="entry name" value="Cu,Zn superoxide dismutase-like"/>
    <property type="match status" value="1"/>
</dbReference>
<comment type="similarity">
    <text evidence="10">In the C-terminal section; belongs to the Cu-Zn superoxide dismutase family.</text>
</comment>
<dbReference type="PROSITE" id="PS50846">
    <property type="entry name" value="HMA_2"/>
    <property type="match status" value="1"/>
</dbReference>
<evidence type="ECO:0000256" key="6">
    <source>
        <dbReference type="ARBA" id="ARBA00022833"/>
    </source>
</evidence>
<proteinExistence type="inferred from homology"/>
<evidence type="ECO:0000313" key="16">
    <source>
        <dbReference type="EMBL" id="JAG54322.1"/>
    </source>
</evidence>
<evidence type="ECO:0000256" key="4">
    <source>
        <dbReference type="ARBA" id="ARBA00012682"/>
    </source>
</evidence>
<dbReference type="PROSITE" id="PS00332">
    <property type="entry name" value="SOD_CU_ZN_2"/>
    <property type="match status" value="1"/>
</dbReference>
<comment type="cofactor">
    <cofactor evidence="2">
        <name>Cu(2+)</name>
        <dbReference type="ChEBI" id="CHEBI:29036"/>
    </cofactor>
</comment>
<evidence type="ECO:0000256" key="10">
    <source>
        <dbReference type="ARBA" id="ARBA00025798"/>
    </source>
</evidence>
<evidence type="ECO:0000256" key="2">
    <source>
        <dbReference type="ARBA" id="ARBA00001973"/>
    </source>
</evidence>
<evidence type="ECO:0000256" key="3">
    <source>
        <dbReference type="ARBA" id="ARBA00010457"/>
    </source>
</evidence>
<evidence type="ECO:0000259" key="14">
    <source>
        <dbReference type="PROSITE" id="PS50846"/>
    </source>
</evidence>
<reference evidence="15" key="1">
    <citation type="journal article" date="2014" name="PLoS ONE">
        <title>Transcriptome-Based Identification of ABC Transporters in the Western Tarnished Plant Bug Lygus hesperus.</title>
        <authorList>
            <person name="Hull J.J."/>
            <person name="Chaney K."/>
            <person name="Geib S.M."/>
            <person name="Fabrick J.A."/>
            <person name="Brent C.S."/>
            <person name="Walsh D."/>
            <person name="Lavine L.C."/>
        </authorList>
    </citation>
    <scope>NUCLEOTIDE SEQUENCE</scope>
</reference>
<comment type="similarity">
    <text evidence="3">Belongs to the Cu-Zn superoxide dismutase family.</text>
</comment>
<dbReference type="InterPro" id="IPR036423">
    <property type="entry name" value="SOD-like_Cu/Zn_dom_sf"/>
</dbReference>
<dbReference type="InterPro" id="IPR036163">
    <property type="entry name" value="HMA_dom_sf"/>
</dbReference>
<dbReference type="PANTHER" id="PTHR10003">
    <property type="entry name" value="SUPEROXIDE DISMUTASE CU-ZN -RELATED"/>
    <property type="match status" value="1"/>
</dbReference>
<comment type="cofactor">
    <cofactor evidence="1">
        <name>Zn(2+)</name>
        <dbReference type="ChEBI" id="CHEBI:29105"/>
    </cofactor>
</comment>
<keyword evidence="8" id="KW-0186">Copper</keyword>
<dbReference type="Gene3D" id="3.30.70.100">
    <property type="match status" value="1"/>
</dbReference>
<keyword evidence="9" id="KW-1015">Disulfide bond</keyword>
<dbReference type="CDD" id="cd00305">
    <property type="entry name" value="Cu-Zn_Superoxide_Dismutase"/>
    <property type="match status" value="1"/>
</dbReference>
<evidence type="ECO:0000313" key="15">
    <source>
        <dbReference type="EMBL" id="JAG05119.1"/>
    </source>
</evidence>
<dbReference type="EMBL" id="GBHO01038485">
    <property type="protein sequence ID" value="JAG05119.1"/>
    <property type="molecule type" value="Transcribed_RNA"/>
</dbReference>
<evidence type="ECO:0000256" key="7">
    <source>
        <dbReference type="ARBA" id="ARBA00022862"/>
    </source>
</evidence>
<sequence>MSLLIEFAVKMTCSNCVDAITSKLKTVNGIDNFEINFDKGIVLVETELPSSFVQEQIESTGRLAVINGYGSKLNRNAEGVSKINTAAVAILGGTVGYTTGSVKGVVRFIQADSNTCVIDGTVDGLTPGLHGLHVHECGDISQGCDSVGKHFDMNNSTHGSPADAPDKRHTGDLGNVEANEDGRSTFRIKDHCLNVNDIIGRSIIVTQNEDDLGRGSNEQSKIDGNSGKRLACGIISRAAGVFQNTKKICACDGVTIWDERNVPAAGPARKEYVEHRQAQGESCCAK</sequence>
<accession>A0A0A9WBK0</accession>
<keyword evidence="7" id="KW-0049">Antioxidant</keyword>
<gene>
    <name evidence="15" type="primary">CCS</name>
    <name evidence="15" type="ORF">CM83_55593</name>
    <name evidence="17" type="ORF">g.37631</name>
</gene>
<dbReference type="Pfam" id="PF00403">
    <property type="entry name" value="HMA"/>
    <property type="match status" value="1"/>
</dbReference>
<dbReference type="FunFam" id="2.60.40.200:FF:000004">
    <property type="entry name" value="Copper chaperone for superoxide dismutase"/>
    <property type="match status" value="1"/>
</dbReference>
<dbReference type="InterPro" id="IPR006121">
    <property type="entry name" value="HMA_dom"/>
</dbReference>
<feature type="region of interest" description="Disordered" evidence="13">
    <location>
        <begin position="151"/>
        <end position="173"/>
    </location>
</feature>
<reference evidence="15" key="2">
    <citation type="submission" date="2014-07" db="EMBL/GenBank/DDBJ databases">
        <authorList>
            <person name="Hull J."/>
        </authorList>
    </citation>
    <scope>NUCLEOTIDE SEQUENCE</scope>
</reference>
<dbReference type="Pfam" id="PF00080">
    <property type="entry name" value="Sod_Cu"/>
    <property type="match status" value="1"/>
</dbReference>
<dbReference type="GO" id="GO:0005507">
    <property type="term" value="F:copper ion binding"/>
    <property type="evidence" value="ECO:0007669"/>
    <property type="project" value="InterPro"/>
</dbReference>
<dbReference type="SUPFAM" id="SSF55008">
    <property type="entry name" value="HMA, heavy metal-associated domain"/>
    <property type="match status" value="1"/>
</dbReference>
<dbReference type="CDD" id="cd00371">
    <property type="entry name" value="HMA"/>
    <property type="match status" value="1"/>
</dbReference>
<dbReference type="Gene3D" id="2.60.40.200">
    <property type="entry name" value="Superoxide dismutase, copper/zinc binding domain"/>
    <property type="match status" value="1"/>
</dbReference>
<dbReference type="EC" id="1.15.1.1" evidence="4"/>
<dbReference type="GO" id="GO:0004784">
    <property type="term" value="F:superoxide dismutase activity"/>
    <property type="evidence" value="ECO:0007669"/>
    <property type="project" value="UniProtKB-EC"/>
</dbReference>
<reference evidence="17" key="4">
    <citation type="journal article" date="2016" name="Gigascience">
        <title>De novo construction of an expanded transcriptome assembly for the western tarnished plant bug, Lygus hesperus.</title>
        <authorList>
            <person name="Tassone E.E."/>
            <person name="Geib S.M."/>
            <person name="Hall B."/>
            <person name="Fabrick J.A."/>
            <person name="Brent C.S."/>
            <person name="Hull J.J."/>
        </authorList>
    </citation>
    <scope>NUCLEOTIDE SEQUENCE</scope>
</reference>
<evidence type="ECO:0000256" key="9">
    <source>
        <dbReference type="ARBA" id="ARBA00023157"/>
    </source>
</evidence>
<evidence type="ECO:0000256" key="8">
    <source>
        <dbReference type="ARBA" id="ARBA00023008"/>
    </source>
</evidence>
<keyword evidence="6" id="KW-0862">Zinc</keyword>
<evidence type="ECO:0000256" key="5">
    <source>
        <dbReference type="ARBA" id="ARBA00022723"/>
    </source>
</evidence>
<dbReference type="EMBL" id="GBRD01011502">
    <property type="protein sequence ID" value="JAG54322.1"/>
    <property type="molecule type" value="Transcribed_RNA"/>
</dbReference>
<evidence type="ECO:0000256" key="1">
    <source>
        <dbReference type="ARBA" id="ARBA00001947"/>
    </source>
</evidence>
<evidence type="ECO:0000256" key="12">
    <source>
        <dbReference type="ARBA" id="ARBA00072705"/>
    </source>
</evidence>
<dbReference type="InterPro" id="IPR018152">
    <property type="entry name" value="SOD_Cu/Zn_BS"/>
</dbReference>
<name>A0A0A9WBK0_LYGHE</name>